<comment type="caution">
    <text evidence="3">The sequence shown here is derived from an EMBL/GenBank/DDBJ whole genome shotgun (WGS) entry which is preliminary data.</text>
</comment>
<dbReference type="AlphaFoldDB" id="Q0G517"/>
<keyword evidence="2" id="KW-1133">Transmembrane helix</keyword>
<proteinExistence type="predicted"/>
<keyword evidence="4" id="KW-1185">Reference proteome</keyword>
<keyword evidence="2" id="KW-0472">Membrane</keyword>
<evidence type="ECO:0000313" key="3">
    <source>
        <dbReference type="EMBL" id="EAU43247.1"/>
    </source>
</evidence>
<dbReference type="HOGENOM" id="CLU_102092_0_0_5"/>
<accession>Q0G517</accession>
<name>Q0G517_9HYPH</name>
<gene>
    <name evidence="3" type="ORF">FP2506_10396</name>
</gene>
<dbReference type="RefSeq" id="WP_007067221.1">
    <property type="nucleotide sequence ID" value="NZ_DS022272.1"/>
</dbReference>
<dbReference type="STRING" id="217511.GCA_001463845_00833"/>
<evidence type="ECO:0000256" key="2">
    <source>
        <dbReference type="SAM" id="Phobius"/>
    </source>
</evidence>
<sequence length="178" mass="19880">MALRDDTLVQNRRGFLKSGAGLLAMTIMPSGLIVGNAWAQMPQSTDPDTFKTLVQMSRDCYPHAQIEDKYYANAVNILDEAARSSEEELAFLEDNCAKLDKAAMDAHGVRYSEIPSDDDRTALLKLIETDPFFQKVRGNLVVGLYNQKELWPVFGYEGASADKGGYMDRGFNDIDWIS</sequence>
<feature type="transmembrane region" description="Helical" evidence="2">
    <location>
        <begin position="20"/>
        <end position="39"/>
    </location>
</feature>
<dbReference type="EMBL" id="AATP01000001">
    <property type="protein sequence ID" value="EAU43247.1"/>
    <property type="molecule type" value="Genomic_DNA"/>
</dbReference>
<dbReference type="InterPro" id="IPR006311">
    <property type="entry name" value="TAT_signal"/>
</dbReference>
<dbReference type="PROSITE" id="PS51318">
    <property type="entry name" value="TAT"/>
    <property type="match status" value="1"/>
</dbReference>
<feature type="coiled-coil region" evidence="1">
    <location>
        <begin position="75"/>
        <end position="102"/>
    </location>
</feature>
<keyword evidence="1" id="KW-0175">Coiled coil</keyword>
<dbReference type="eggNOG" id="ENOG502ZBQ1">
    <property type="taxonomic scope" value="Bacteria"/>
</dbReference>
<evidence type="ECO:0000256" key="1">
    <source>
        <dbReference type="SAM" id="Coils"/>
    </source>
</evidence>
<keyword evidence="2" id="KW-0812">Transmembrane</keyword>
<organism evidence="3 4">
    <name type="scientific">Fulvimarina pelagi HTCC2506</name>
    <dbReference type="NCBI Taxonomy" id="314231"/>
    <lineage>
        <taxon>Bacteria</taxon>
        <taxon>Pseudomonadati</taxon>
        <taxon>Pseudomonadota</taxon>
        <taxon>Alphaproteobacteria</taxon>
        <taxon>Hyphomicrobiales</taxon>
        <taxon>Aurantimonadaceae</taxon>
        <taxon>Fulvimarina</taxon>
    </lineage>
</organism>
<dbReference type="Proteomes" id="UP000004310">
    <property type="component" value="Unassembled WGS sequence"/>
</dbReference>
<reference evidence="3 4" key="1">
    <citation type="journal article" date="2010" name="J. Bacteriol.">
        <title>Genome sequence of Fulvimarina pelagi HTCC2506T, a Mn(II)-oxidizing alphaproteobacterium possessing an aerobic anoxygenic photosynthetic gene cluster and Xanthorhodopsin.</title>
        <authorList>
            <person name="Kang I."/>
            <person name="Oh H.M."/>
            <person name="Lim S.I."/>
            <person name="Ferriera S."/>
            <person name="Giovannoni S.J."/>
            <person name="Cho J.C."/>
        </authorList>
    </citation>
    <scope>NUCLEOTIDE SEQUENCE [LARGE SCALE GENOMIC DNA]</scope>
    <source>
        <strain evidence="3 4">HTCC2506</strain>
    </source>
</reference>
<protein>
    <recommendedName>
        <fullName evidence="5">Twin-arginine translocation pathway signal</fullName>
    </recommendedName>
</protein>
<evidence type="ECO:0000313" key="4">
    <source>
        <dbReference type="Proteomes" id="UP000004310"/>
    </source>
</evidence>
<evidence type="ECO:0008006" key="5">
    <source>
        <dbReference type="Google" id="ProtNLM"/>
    </source>
</evidence>